<dbReference type="PANTHER" id="PTHR45784:SF3">
    <property type="entry name" value="C-TYPE LECTIN DOMAIN FAMILY 4 MEMBER K-LIKE-RELATED"/>
    <property type="match status" value="1"/>
</dbReference>
<dbReference type="Proteomes" id="UP000198287">
    <property type="component" value="Unassembled WGS sequence"/>
</dbReference>
<gene>
    <name evidence="3" type="ORF">Fcan01_07410</name>
</gene>
<dbReference type="AlphaFoldDB" id="A0A226EQB3"/>
<dbReference type="OrthoDB" id="7715894at2759"/>
<dbReference type="InterPro" id="IPR001304">
    <property type="entry name" value="C-type_lectin-like"/>
</dbReference>
<feature type="domain" description="C-type lectin" evidence="2">
    <location>
        <begin position="662"/>
        <end position="790"/>
    </location>
</feature>
<feature type="domain" description="C-type lectin" evidence="2">
    <location>
        <begin position="837"/>
        <end position="907"/>
    </location>
</feature>
<name>A0A226EQB3_FOLCA</name>
<feature type="domain" description="C-type lectin" evidence="2">
    <location>
        <begin position="201"/>
        <end position="315"/>
    </location>
</feature>
<organism evidence="3 4">
    <name type="scientific">Folsomia candida</name>
    <name type="common">Springtail</name>
    <dbReference type="NCBI Taxonomy" id="158441"/>
    <lineage>
        <taxon>Eukaryota</taxon>
        <taxon>Metazoa</taxon>
        <taxon>Ecdysozoa</taxon>
        <taxon>Arthropoda</taxon>
        <taxon>Hexapoda</taxon>
        <taxon>Collembola</taxon>
        <taxon>Entomobryomorpha</taxon>
        <taxon>Isotomoidea</taxon>
        <taxon>Isotomidae</taxon>
        <taxon>Proisotominae</taxon>
        <taxon>Folsomia</taxon>
    </lineage>
</organism>
<sequence>MVSLTLSVKTMNSMANEMVFCCTLFVILVSTVVSEDFSQDNDCRLQPISFGYYLGVSKTKYTKASKCCENKKMILASLKTLQEIEALRDALASESFWAEPIGPANGVYISSFGNVTSYQRFYPRKFGQSLKSRPTMNMTANKVCSIAYLASPHNISLLHAGVPCKNHFRFLCQQRNSLTKADDSSLLCPRVNYTELIEDTYLYANTQLEWRDARDCCEFKGGELFRTESVSDSEDVVQSLVDNAIMESKTNNSISFWTGGFKKLDKSHFTWSNSEHALLENITANAEFCIRGTIKDGNISVQDFPCETSLNSICRIKVPKKCPFVNMKELSLQNTYREYHYSDSYKLSWSEAMLCCREKGLELLSMISPQEGKALATYFQTSSLYEHRHQGFPYGIWTSGRQRKDKLFEFVAVKTKTKLEHTGQNHFIQSSSNGTCLQFVIDVRNSYFLNNVKCKSIRSFICEKPASVIYQHLEPIELREVGNKYLLAVRKQTWGKANGICLDHKMSLLNLNNFEEKKSLLPVLNLLSSSWLFFYGCALIKDESDHCTHATADGTLEKFWSSPLDPGLSMEFNPISYEGRKKENQKNFSPLHKQSQDRIQKKFRTLTIAKRPNVTGLSNCTSTAVTDGKIRVSTSGNCSDENRFICEMQDESYGICDTSSLVKSGQFLLSKDEATWEEAKTCCSLKGRNLISLTDVKNLRDIYAILKENGLTRPNIGIWTSGTNRITRERWTWTGSHEFVKSNIFYNDYTLFDELSVAEDDNQCLEAFANAGKVTLDHEDCDLAKPFMCDIKNVIALKSCENIRFEKLRRSQFYYALSKVSWIHAQDHVHEDPDFGVWIGLTSEISNHTTFKWTGSSKELSTDFTMWESPELHSPDPKASCVEGYMKNGLLVWKPMPCSKELRFICQEK</sequence>
<keyword evidence="4" id="KW-1185">Reference proteome</keyword>
<feature type="chain" id="PRO_5012081812" evidence="1">
    <location>
        <begin position="35"/>
        <end position="909"/>
    </location>
</feature>
<dbReference type="PROSITE" id="PS50041">
    <property type="entry name" value="C_TYPE_LECTIN_2"/>
    <property type="match status" value="3"/>
</dbReference>
<dbReference type="InterPro" id="IPR016187">
    <property type="entry name" value="CTDL_fold"/>
</dbReference>
<dbReference type="Pfam" id="PF00059">
    <property type="entry name" value="Lectin_C"/>
    <property type="match status" value="3"/>
</dbReference>
<protein>
    <submittedName>
        <fullName evidence="3">Macrophage mannose receptor 1</fullName>
    </submittedName>
</protein>
<proteinExistence type="predicted"/>
<evidence type="ECO:0000259" key="2">
    <source>
        <dbReference type="PROSITE" id="PS50041"/>
    </source>
</evidence>
<dbReference type="InterPro" id="IPR016186">
    <property type="entry name" value="C-type_lectin-like/link_sf"/>
</dbReference>
<dbReference type="PANTHER" id="PTHR45784">
    <property type="entry name" value="C-TYPE LECTIN DOMAIN FAMILY 20 MEMBER A-RELATED"/>
    <property type="match status" value="1"/>
</dbReference>
<reference evidence="3 4" key="1">
    <citation type="submission" date="2015-12" db="EMBL/GenBank/DDBJ databases">
        <title>The genome of Folsomia candida.</title>
        <authorList>
            <person name="Faddeeva A."/>
            <person name="Derks M.F."/>
            <person name="Anvar Y."/>
            <person name="Smit S."/>
            <person name="Van Straalen N."/>
            <person name="Roelofs D."/>
        </authorList>
    </citation>
    <scope>NUCLEOTIDE SEQUENCE [LARGE SCALE GENOMIC DNA]</scope>
    <source>
        <strain evidence="3 4">VU population</strain>
        <tissue evidence="3">Whole body</tissue>
    </source>
</reference>
<feature type="signal peptide" evidence="1">
    <location>
        <begin position="1"/>
        <end position="34"/>
    </location>
</feature>
<keyword evidence="3" id="KW-0675">Receptor</keyword>
<evidence type="ECO:0000313" key="4">
    <source>
        <dbReference type="Proteomes" id="UP000198287"/>
    </source>
</evidence>
<evidence type="ECO:0000256" key="1">
    <source>
        <dbReference type="SAM" id="SignalP"/>
    </source>
</evidence>
<comment type="caution">
    <text evidence="3">The sequence shown here is derived from an EMBL/GenBank/DDBJ whole genome shotgun (WGS) entry which is preliminary data.</text>
</comment>
<evidence type="ECO:0000313" key="3">
    <source>
        <dbReference type="EMBL" id="OXA58786.1"/>
    </source>
</evidence>
<keyword evidence="1" id="KW-0732">Signal</keyword>
<dbReference type="CDD" id="cd00037">
    <property type="entry name" value="CLECT"/>
    <property type="match status" value="4"/>
</dbReference>
<dbReference type="EMBL" id="LNIX01000003">
    <property type="protein sequence ID" value="OXA58786.1"/>
    <property type="molecule type" value="Genomic_DNA"/>
</dbReference>
<accession>A0A226EQB3</accession>
<dbReference type="SMART" id="SM00034">
    <property type="entry name" value="CLECT"/>
    <property type="match status" value="3"/>
</dbReference>
<dbReference type="Gene3D" id="3.10.100.10">
    <property type="entry name" value="Mannose-Binding Protein A, subunit A"/>
    <property type="match status" value="4"/>
</dbReference>
<dbReference type="SUPFAM" id="SSF56436">
    <property type="entry name" value="C-type lectin-like"/>
    <property type="match status" value="5"/>
</dbReference>